<protein>
    <submittedName>
        <fullName evidence="3">Uncharacterized protein</fullName>
    </submittedName>
</protein>
<dbReference type="EMBL" id="CP049801">
    <property type="protein sequence ID" value="QIO07354.1"/>
    <property type="molecule type" value="Genomic_DNA"/>
</dbReference>
<feature type="chain" id="PRO_5026077677" evidence="2">
    <location>
        <begin position="23"/>
        <end position="209"/>
    </location>
</feature>
<evidence type="ECO:0000313" key="4">
    <source>
        <dbReference type="Proteomes" id="UP000502297"/>
    </source>
</evidence>
<sequence length="209" mass="22552">MKKGILITSFLLTSLFGATAHASELKKSCVKDNPIVAGETDPTLLGIFAQVCDKKNSSNKNAYLVQAAQQFQKIGRNLKALQLVNQLNTQGFNHSSLTDVKFLASVAIANQAVNQIRNQEVRYLNEESYAAVTKLTDVVKNARPLSVIDVKEEPPARQYVPKTVKQKQPAKTKNTKSNTTTTKTTTTTKSPASNSGNTGGGRVSPFGGL</sequence>
<evidence type="ECO:0000313" key="3">
    <source>
        <dbReference type="EMBL" id="QIO07354.1"/>
    </source>
</evidence>
<feature type="compositionally biased region" description="Gly residues" evidence="1">
    <location>
        <begin position="197"/>
        <end position="209"/>
    </location>
</feature>
<feature type="region of interest" description="Disordered" evidence="1">
    <location>
        <begin position="158"/>
        <end position="209"/>
    </location>
</feature>
<gene>
    <name evidence="3" type="ORF">G8E00_16100</name>
</gene>
<feature type="signal peptide" evidence="2">
    <location>
        <begin position="1"/>
        <end position="22"/>
    </location>
</feature>
<evidence type="ECO:0000256" key="2">
    <source>
        <dbReference type="SAM" id="SignalP"/>
    </source>
</evidence>
<keyword evidence="4" id="KW-1185">Reference proteome</keyword>
<feature type="compositionally biased region" description="Basic residues" evidence="1">
    <location>
        <begin position="164"/>
        <end position="174"/>
    </location>
</feature>
<accession>A0A6G8RZR5</accession>
<evidence type="ECO:0000256" key="1">
    <source>
        <dbReference type="SAM" id="MobiDB-lite"/>
    </source>
</evidence>
<organism evidence="3 4">
    <name type="scientific">Acinetobacter shaoyimingii</name>
    <dbReference type="NCBI Taxonomy" id="2715164"/>
    <lineage>
        <taxon>Bacteria</taxon>
        <taxon>Pseudomonadati</taxon>
        <taxon>Pseudomonadota</taxon>
        <taxon>Gammaproteobacteria</taxon>
        <taxon>Moraxellales</taxon>
        <taxon>Moraxellaceae</taxon>
        <taxon>Acinetobacter</taxon>
    </lineage>
</organism>
<feature type="compositionally biased region" description="Low complexity" evidence="1">
    <location>
        <begin position="175"/>
        <end position="190"/>
    </location>
</feature>
<dbReference type="AlphaFoldDB" id="A0A6G8RZR5"/>
<dbReference type="KEGG" id="asha:G8E00_16100"/>
<keyword evidence="2" id="KW-0732">Signal</keyword>
<reference evidence="3 4" key="1">
    <citation type="submission" date="2020-03" db="EMBL/GenBank/DDBJ databases">
        <authorList>
            <person name="Zhu W."/>
        </authorList>
    </citation>
    <scope>NUCLEOTIDE SEQUENCE [LARGE SCALE GENOMIC DNA]</scope>
    <source>
        <strain evidence="3 4">323-1</strain>
    </source>
</reference>
<proteinExistence type="predicted"/>
<name>A0A6G8RZR5_9GAMM</name>
<dbReference type="RefSeq" id="WP_166226291.1">
    <property type="nucleotide sequence ID" value="NZ_CP049801.1"/>
</dbReference>
<dbReference type="Proteomes" id="UP000502297">
    <property type="component" value="Chromosome"/>
</dbReference>